<evidence type="ECO:0000313" key="3">
    <source>
        <dbReference type="EMBL" id="ANI15446.1"/>
    </source>
</evidence>
<proteinExistence type="predicted"/>
<evidence type="ECO:0000256" key="1">
    <source>
        <dbReference type="ARBA" id="ARBA00022801"/>
    </source>
</evidence>
<dbReference type="PRINTS" id="PR00111">
    <property type="entry name" value="ABHYDROLASE"/>
</dbReference>
<dbReference type="PRINTS" id="PR00412">
    <property type="entry name" value="EPOXHYDRLASE"/>
</dbReference>
<name>A0A1A9KCB5_9PSED</name>
<sequence>MPSIERRLLPVNGIHLCVHIAGPADGRPIWLLHGFPECWHSWRAQIPALAQAGYRVHVPEMRGYGRSDAPGPIEAYDLQSLCGDVLGTMDALGQGRAAVLGHDWGALVAWHLALLAPERVAALAALSVPYAGRPKRPATEILREVFAGRFNYILYFQQPGVAEAELDADIERSLRLFFRDAGASDPFLQDKPADARLFEGQPTPRQLPAWCGEADLAHYIETFAGRGFRGALNWYRNFERNWRFSEPLAGRQVGQPTLFLVGDRDPVASLEAYTLKRMPEVVADLEQHRLEGCGHWIQNERPAEVNALLLDFLARRYPA</sequence>
<accession>A0A1A9KCB5</accession>
<keyword evidence="1 3" id="KW-0378">Hydrolase</keyword>
<feature type="domain" description="AB hydrolase-1" evidence="2">
    <location>
        <begin position="28"/>
        <end position="301"/>
    </location>
</feature>
<dbReference type="Pfam" id="PF00561">
    <property type="entry name" value="Abhydrolase_1"/>
    <property type="match status" value="1"/>
</dbReference>
<dbReference type="Gene3D" id="3.40.50.1820">
    <property type="entry name" value="alpha/beta hydrolase"/>
    <property type="match status" value="1"/>
</dbReference>
<evidence type="ECO:0000259" key="2">
    <source>
        <dbReference type="Pfam" id="PF00561"/>
    </source>
</evidence>
<dbReference type="InterPro" id="IPR000073">
    <property type="entry name" value="AB_hydrolase_1"/>
</dbReference>
<dbReference type="AlphaFoldDB" id="A0A1A9KCB5"/>
<dbReference type="GO" id="GO:0016787">
    <property type="term" value="F:hydrolase activity"/>
    <property type="evidence" value="ECO:0007669"/>
    <property type="project" value="UniProtKB-KW"/>
</dbReference>
<organism evidence="3 4">
    <name type="scientific">Pseudomonas citronellolis</name>
    <dbReference type="NCBI Taxonomy" id="53408"/>
    <lineage>
        <taxon>Bacteria</taxon>
        <taxon>Pseudomonadati</taxon>
        <taxon>Pseudomonadota</taxon>
        <taxon>Gammaproteobacteria</taxon>
        <taxon>Pseudomonadales</taxon>
        <taxon>Pseudomonadaceae</taxon>
        <taxon>Pseudomonas</taxon>
    </lineage>
</organism>
<gene>
    <name evidence="3" type="ORF">A9C11_16345</name>
</gene>
<dbReference type="EMBL" id="CP015878">
    <property type="protein sequence ID" value="ANI15446.1"/>
    <property type="molecule type" value="Genomic_DNA"/>
</dbReference>
<reference evidence="3 4" key="1">
    <citation type="submission" date="2016-05" db="EMBL/GenBank/DDBJ databases">
        <title>Genome Sequence of Pseudomonas citronellolis Strain SJTE-3, an Estrogens and Persistent Organic Pollutants degradation strain.</title>
        <authorList>
            <person name="Liang R."/>
        </authorList>
    </citation>
    <scope>NUCLEOTIDE SEQUENCE [LARGE SCALE GENOMIC DNA]</scope>
    <source>
        <strain evidence="3 4">SJTE-3</strain>
    </source>
</reference>
<dbReference type="RefSeq" id="WP_064583259.1">
    <property type="nucleotide sequence ID" value="NZ_CP015878.1"/>
</dbReference>
<dbReference type="InterPro" id="IPR029058">
    <property type="entry name" value="AB_hydrolase_fold"/>
</dbReference>
<dbReference type="Proteomes" id="UP000077748">
    <property type="component" value="Chromosome"/>
</dbReference>
<dbReference type="SUPFAM" id="SSF53474">
    <property type="entry name" value="alpha/beta-Hydrolases"/>
    <property type="match status" value="1"/>
</dbReference>
<evidence type="ECO:0000313" key="4">
    <source>
        <dbReference type="Proteomes" id="UP000077748"/>
    </source>
</evidence>
<dbReference type="PANTHER" id="PTHR43329">
    <property type="entry name" value="EPOXIDE HYDROLASE"/>
    <property type="match status" value="1"/>
</dbReference>
<protein>
    <submittedName>
        <fullName evidence="3">Alpha/beta hydrolase</fullName>
    </submittedName>
</protein>
<dbReference type="InterPro" id="IPR000639">
    <property type="entry name" value="Epox_hydrolase-like"/>
</dbReference>